<evidence type="ECO:0000313" key="1">
    <source>
        <dbReference type="EMBL" id="KPH65539.1"/>
    </source>
</evidence>
<keyword evidence="2" id="KW-1185">Reference proteome</keyword>
<accession>A0A0N0M298</accession>
<comment type="caution">
    <text evidence="1">The sequence shown here is derived from an EMBL/GenBank/DDBJ whole genome shotgun (WGS) entry which is preliminary data.</text>
</comment>
<dbReference type="PATRIC" id="fig|187330.3.peg.206"/>
<dbReference type="Proteomes" id="UP000037848">
    <property type="component" value="Unassembled WGS sequence"/>
</dbReference>
<evidence type="ECO:0000313" key="2">
    <source>
        <dbReference type="Proteomes" id="UP000037848"/>
    </source>
</evidence>
<dbReference type="RefSeq" id="WP_054452421.1">
    <property type="nucleotide sequence ID" value="NZ_LHPH01000001.1"/>
</dbReference>
<protein>
    <submittedName>
        <fullName evidence="1">Uncharacterized protein</fullName>
    </submittedName>
</protein>
<proteinExistence type="predicted"/>
<dbReference type="EMBL" id="LHPH01000001">
    <property type="protein sequence ID" value="KPH65539.1"/>
    <property type="molecule type" value="Genomic_DNA"/>
</dbReference>
<dbReference type="AlphaFoldDB" id="A0A0N0M298"/>
<gene>
    <name evidence="1" type="ORF">ADS77_00990</name>
</gene>
<organism evidence="1 2">
    <name type="scientific">Pseudoalteromonas porphyrae</name>
    <dbReference type="NCBI Taxonomy" id="187330"/>
    <lineage>
        <taxon>Bacteria</taxon>
        <taxon>Pseudomonadati</taxon>
        <taxon>Pseudomonadota</taxon>
        <taxon>Gammaproteobacteria</taxon>
        <taxon>Alteromonadales</taxon>
        <taxon>Pseudoalteromonadaceae</taxon>
        <taxon>Pseudoalteromonas</taxon>
    </lineage>
</organism>
<dbReference type="OrthoDB" id="9902966at2"/>
<reference evidence="1 2" key="1">
    <citation type="submission" date="2015-08" db="EMBL/GenBank/DDBJ databases">
        <title>Draft Genome Sequence of Pseudoalteromonas porphyrae UCD-SED14.</title>
        <authorList>
            <person name="Coil D.A."/>
            <person name="Jospin G."/>
            <person name="Lee R.D."/>
            <person name="Eisen J.A."/>
        </authorList>
    </citation>
    <scope>NUCLEOTIDE SEQUENCE [LARGE SCALE GENOMIC DNA]</scope>
    <source>
        <strain evidence="1 2">UCD-SED14</strain>
    </source>
</reference>
<sequence length="117" mass="13728">MEKHEELQNKIKIIIKELGLTQKEMAKRVYCERFEDDEPEEMRKFTETFRQNLKRKAKPELLESYLANIANLREFKNSDLAISNPLDLGFISLDVKRALQEVSKELINNIDSEGSKL</sequence>
<name>A0A0N0M298_9GAMM</name>